<evidence type="ECO:0000256" key="1">
    <source>
        <dbReference type="ARBA" id="ARBA00023015"/>
    </source>
</evidence>
<evidence type="ECO:0000313" key="6">
    <source>
        <dbReference type="Proteomes" id="UP001159329"/>
    </source>
</evidence>
<dbReference type="InterPro" id="IPR014710">
    <property type="entry name" value="RmlC-like_jellyroll"/>
</dbReference>
<feature type="domain" description="HTH cro/C1-type" evidence="4">
    <location>
        <begin position="12"/>
        <end position="66"/>
    </location>
</feature>
<evidence type="ECO:0000313" key="5">
    <source>
        <dbReference type="EMBL" id="MDH0562986.1"/>
    </source>
</evidence>
<dbReference type="GO" id="GO:0003700">
    <property type="term" value="F:DNA-binding transcription factor activity"/>
    <property type="evidence" value="ECO:0007669"/>
    <property type="project" value="TreeGrafter"/>
</dbReference>
<evidence type="ECO:0000256" key="3">
    <source>
        <dbReference type="ARBA" id="ARBA00023163"/>
    </source>
</evidence>
<dbReference type="PANTHER" id="PTHR46797">
    <property type="entry name" value="HTH-TYPE TRANSCRIPTIONAL REGULATOR"/>
    <property type="match status" value="1"/>
</dbReference>
<dbReference type="InterPro" id="IPR011051">
    <property type="entry name" value="RmlC_Cupin_sf"/>
</dbReference>
<name>A0AA42ICT6_9GAMM</name>
<dbReference type="RefSeq" id="WP_279694609.1">
    <property type="nucleotide sequence ID" value="NZ_JAOEEO010000001.1"/>
</dbReference>
<protein>
    <submittedName>
        <fullName evidence="5">XRE family transcriptional regulator</fullName>
    </submittedName>
</protein>
<dbReference type="AlphaFoldDB" id="A0AA42ICT6"/>
<proteinExistence type="predicted"/>
<evidence type="ECO:0000259" key="4">
    <source>
        <dbReference type="PROSITE" id="PS50943"/>
    </source>
</evidence>
<dbReference type="InterPro" id="IPR001387">
    <property type="entry name" value="Cro/C1-type_HTH"/>
</dbReference>
<dbReference type="SUPFAM" id="SSF47413">
    <property type="entry name" value="lambda repressor-like DNA-binding domains"/>
    <property type="match status" value="1"/>
</dbReference>
<dbReference type="InterPro" id="IPR013096">
    <property type="entry name" value="Cupin_2"/>
</dbReference>
<dbReference type="EMBL" id="JAOEEO010000001">
    <property type="protein sequence ID" value="MDH0562986.1"/>
    <property type="molecule type" value="Genomic_DNA"/>
</dbReference>
<dbReference type="PANTHER" id="PTHR46797:SF23">
    <property type="entry name" value="HTH-TYPE TRANSCRIPTIONAL REGULATOR SUTR"/>
    <property type="match status" value="1"/>
</dbReference>
<dbReference type="InterPro" id="IPR050807">
    <property type="entry name" value="TransReg_Diox_bact_type"/>
</dbReference>
<dbReference type="PROSITE" id="PS50943">
    <property type="entry name" value="HTH_CROC1"/>
    <property type="match status" value="1"/>
</dbReference>
<dbReference type="SUPFAM" id="SSF51182">
    <property type="entry name" value="RmlC-like cupins"/>
    <property type="match status" value="1"/>
</dbReference>
<dbReference type="Gene3D" id="2.60.120.10">
    <property type="entry name" value="Jelly Rolls"/>
    <property type="match status" value="1"/>
</dbReference>
<dbReference type="Gene3D" id="1.10.260.40">
    <property type="entry name" value="lambda repressor-like DNA-binding domains"/>
    <property type="match status" value="1"/>
</dbReference>
<dbReference type="Proteomes" id="UP001159329">
    <property type="component" value="Unassembled WGS sequence"/>
</dbReference>
<dbReference type="CDD" id="cd00093">
    <property type="entry name" value="HTH_XRE"/>
    <property type="match status" value="1"/>
</dbReference>
<dbReference type="InterPro" id="IPR010982">
    <property type="entry name" value="Lambda_DNA-bd_dom_sf"/>
</dbReference>
<dbReference type="Pfam" id="PF01381">
    <property type="entry name" value="HTH_3"/>
    <property type="match status" value="1"/>
</dbReference>
<keyword evidence="3" id="KW-0804">Transcription</keyword>
<reference evidence="5" key="1">
    <citation type="submission" date="2022-09" db="EMBL/GenBank/DDBJ databases">
        <title>Intensive care unit water sources are persistently colonized with multi-drug resistant bacteria and are the site of extensive horizontal gene transfer of antibiotic resistance genes.</title>
        <authorList>
            <person name="Diorio-Toth L."/>
        </authorList>
    </citation>
    <scope>NUCLEOTIDE SEQUENCE</scope>
    <source>
        <strain evidence="5">GD04005</strain>
    </source>
</reference>
<keyword evidence="2" id="KW-0238">DNA-binding</keyword>
<gene>
    <name evidence="5" type="ORF">N7644_04730</name>
</gene>
<evidence type="ECO:0000256" key="2">
    <source>
        <dbReference type="ARBA" id="ARBA00023125"/>
    </source>
</evidence>
<comment type="caution">
    <text evidence="5">The sequence shown here is derived from an EMBL/GenBank/DDBJ whole genome shotgun (WGS) entry which is preliminary data.</text>
</comment>
<accession>A0AA42ICT6</accession>
<dbReference type="SMART" id="SM00530">
    <property type="entry name" value="HTH_XRE"/>
    <property type="match status" value="1"/>
</dbReference>
<organism evidence="5 6">
    <name type="scientific">Acinetobacter courvalinii</name>
    <dbReference type="NCBI Taxonomy" id="280147"/>
    <lineage>
        <taxon>Bacteria</taxon>
        <taxon>Pseudomonadati</taxon>
        <taxon>Pseudomonadota</taxon>
        <taxon>Gammaproteobacteria</taxon>
        <taxon>Moraxellales</taxon>
        <taxon>Moraxellaceae</taxon>
        <taxon>Acinetobacter</taxon>
    </lineage>
</organism>
<sequence>MQDIPPNVAEALKSLRTERGLSLSQTAELTGVSKAMLGQIELGKSSPTVATLWKIATGFNVAFSTFLEGGQSQTAPEIHHFSDLPVFEQGHSGMRVSPLIAFDEQLRMDVLKIELLPGASSESSPHEAGVIEHIIVFAGVLQLQLQGINHTVAAGESIRFHADIPHTYANTGEQSVIMHNIIHYPHPAP</sequence>
<dbReference type="Pfam" id="PF07883">
    <property type="entry name" value="Cupin_2"/>
    <property type="match status" value="1"/>
</dbReference>
<dbReference type="GO" id="GO:0005829">
    <property type="term" value="C:cytosol"/>
    <property type="evidence" value="ECO:0007669"/>
    <property type="project" value="TreeGrafter"/>
</dbReference>
<dbReference type="CDD" id="cd02209">
    <property type="entry name" value="cupin_XRE_C"/>
    <property type="match status" value="1"/>
</dbReference>
<dbReference type="GO" id="GO:0003677">
    <property type="term" value="F:DNA binding"/>
    <property type="evidence" value="ECO:0007669"/>
    <property type="project" value="UniProtKB-KW"/>
</dbReference>
<keyword evidence="1" id="KW-0805">Transcription regulation</keyword>